<name>A0AAV1LF70_9NEOP</name>
<dbReference type="GO" id="GO:0044774">
    <property type="term" value="P:mitotic DNA integrity checkpoint signaling"/>
    <property type="evidence" value="ECO:0007669"/>
    <property type="project" value="TreeGrafter"/>
</dbReference>
<dbReference type="Pfam" id="PF17906">
    <property type="entry name" value="HTH_48"/>
    <property type="match status" value="1"/>
</dbReference>
<dbReference type="GO" id="GO:0003690">
    <property type="term" value="F:double-stranded DNA binding"/>
    <property type="evidence" value="ECO:0007669"/>
    <property type="project" value="TreeGrafter"/>
</dbReference>
<dbReference type="GO" id="GO:0035861">
    <property type="term" value="C:site of double-strand break"/>
    <property type="evidence" value="ECO:0007669"/>
    <property type="project" value="TreeGrafter"/>
</dbReference>
<dbReference type="GO" id="GO:0031297">
    <property type="term" value="P:replication fork processing"/>
    <property type="evidence" value="ECO:0007669"/>
    <property type="project" value="TreeGrafter"/>
</dbReference>
<dbReference type="InterPro" id="IPR041426">
    <property type="entry name" value="Mos1_HTH"/>
</dbReference>
<evidence type="ECO:0000259" key="1">
    <source>
        <dbReference type="Pfam" id="PF17906"/>
    </source>
</evidence>
<dbReference type="GO" id="GO:0006303">
    <property type="term" value="P:double-strand break repair via nonhomologous end joining"/>
    <property type="evidence" value="ECO:0007669"/>
    <property type="project" value="TreeGrafter"/>
</dbReference>
<proteinExistence type="predicted"/>
<dbReference type="GO" id="GO:0042800">
    <property type="term" value="F:histone H3K4 methyltransferase activity"/>
    <property type="evidence" value="ECO:0007669"/>
    <property type="project" value="TreeGrafter"/>
</dbReference>
<organism evidence="2 3">
    <name type="scientific">Parnassius mnemosyne</name>
    <name type="common">clouded apollo</name>
    <dbReference type="NCBI Taxonomy" id="213953"/>
    <lineage>
        <taxon>Eukaryota</taxon>
        <taxon>Metazoa</taxon>
        <taxon>Ecdysozoa</taxon>
        <taxon>Arthropoda</taxon>
        <taxon>Hexapoda</taxon>
        <taxon>Insecta</taxon>
        <taxon>Pterygota</taxon>
        <taxon>Neoptera</taxon>
        <taxon>Endopterygota</taxon>
        <taxon>Lepidoptera</taxon>
        <taxon>Glossata</taxon>
        <taxon>Ditrysia</taxon>
        <taxon>Papilionoidea</taxon>
        <taxon>Papilionidae</taxon>
        <taxon>Parnassiinae</taxon>
        <taxon>Parnassini</taxon>
        <taxon>Parnassius</taxon>
        <taxon>Driopa</taxon>
    </lineage>
</organism>
<keyword evidence="3" id="KW-1185">Reference proteome</keyword>
<dbReference type="EMBL" id="CAVLGL010000089">
    <property type="protein sequence ID" value="CAK1593669.1"/>
    <property type="molecule type" value="Genomic_DNA"/>
</dbReference>
<feature type="domain" description="Mos1 transposase HTH" evidence="1">
    <location>
        <begin position="5"/>
        <end position="52"/>
    </location>
</feature>
<dbReference type="Gene3D" id="1.10.10.10">
    <property type="entry name" value="Winged helix-like DNA-binding domain superfamily/Winged helix DNA-binding domain"/>
    <property type="match status" value="1"/>
</dbReference>
<dbReference type="PANTHER" id="PTHR46060:SF2">
    <property type="entry name" value="HISTONE-LYSINE N-METHYLTRANSFERASE SETMAR"/>
    <property type="match status" value="1"/>
</dbReference>
<sequence>MENMKYRYIYEYEFYHGTSAAETARRINDVYGAGVAKESTVRCWFQRFRSGNFDLQNQPRGRPETKVENEELKAIVEANPSQSTSEMAAGFGISDKTVLIHLKQIGKVKKLE</sequence>
<dbReference type="GO" id="GO:0003697">
    <property type="term" value="F:single-stranded DNA binding"/>
    <property type="evidence" value="ECO:0007669"/>
    <property type="project" value="TreeGrafter"/>
</dbReference>
<evidence type="ECO:0000313" key="2">
    <source>
        <dbReference type="EMBL" id="CAK1593669.1"/>
    </source>
</evidence>
<dbReference type="Gene3D" id="1.10.10.1450">
    <property type="match status" value="1"/>
</dbReference>
<evidence type="ECO:0000313" key="3">
    <source>
        <dbReference type="Proteomes" id="UP001314205"/>
    </source>
</evidence>
<dbReference type="GO" id="GO:0015074">
    <property type="term" value="P:DNA integration"/>
    <property type="evidence" value="ECO:0007669"/>
    <property type="project" value="TreeGrafter"/>
</dbReference>
<reference evidence="2 3" key="1">
    <citation type="submission" date="2023-11" db="EMBL/GenBank/DDBJ databases">
        <authorList>
            <person name="Hedman E."/>
            <person name="Englund M."/>
            <person name="Stromberg M."/>
            <person name="Nyberg Akerstrom W."/>
            <person name="Nylinder S."/>
            <person name="Jareborg N."/>
            <person name="Kallberg Y."/>
            <person name="Kronander E."/>
        </authorList>
    </citation>
    <scope>NUCLEOTIDE SEQUENCE [LARGE SCALE GENOMIC DNA]</scope>
</reference>
<accession>A0AAV1LF70</accession>
<dbReference type="GO" id="GO:0000793">
    <property type="term" value="C:condensed chromosome"/>
    <property type="evidence" value="ECO:0007669"/>
    <property type="project" value="TreeGrafter"/>
</dbReference>
<dbReference type="GO" id="GO:0005634">
    <property type="term" value="C:nucleus"/>
    <property type="evidence" value="ECO:0007669"/>
    <property type="project" value="TreeGrafter"/>
</dbReference>
<comment type="caution">
    <text evidence="2">The sequence shown here is derived from an EMBL/GenBank/DDBJ whole genome shotgun (WGS) entry which is preliminary data.</text>
</comment>
<dbReference type="InterPro" id="IPR052709">
    <property type="entry name" value="Transposase-MT_Hybrid"/>
</dbReference>
<dbReference type="GO" id="GO:0046975">
    <property type="term" value="F:histone H3K36 methyltransferase activity"/>
    <property type="evidence" value="ECO:0007669"/>
    <property type="project" value="TreeGrafter"/>
</dbReference>
<protein>
    <recommendedName>
        <fullName evidence="1">Mos1 transposase HTH domain-containing protein</fullName>
    </recommendedName>
</protein>
<dbReference type="InterPro" id="IPR036388">
    <property type="entry name" value="WH-like_DNA-bd_sf"/>
</dbReference>
<dbReference type="GO" id="GO:0044547">
    <property type="term" value="F:DNA topoisomerase binding"/>
    <property type="evidence" value="ECO:0007669"/>
    <property type="project" value="TreeGrafter"/>
</dbReference>
<dbReference type="AlphaFoldDB" id="A0AAV1LF70"/>
<dbReference type="GO" id="GO:0000729">
    <property type="term" value="P:DNA double-strand break processing"/>
    <property type="evidence" value="ECO:0007669"/>
    <property type="project" value="TreeGrafter"/>
</dbReference>
<dbReference type="Proteomes" id="UP001314205">
    <property type="component" value="Unassembled WGS sequence"/>
</dbReference>
<dbReference type="PANTHER" id="PTHR46060">
    <property type="entry name" value="MARINER MOS1 TRANSPOSASE-LIKE PROTEIN"/>
    <property type="match status" value="1"/>
</dbReference>
<gene>
    <name evidence="2" type="ORF">PARMNEM_LOCUS13421</name>
</gene>
<dbReference type="GO" id="GO:0000014">
    <property type="term" value="F:single-stranded DNA endodeoxyribonuclease activity"/>
    <property type="evidence" value="ECO:0007669"/>
    <property type="project" value="TreeGrafter"/>
</dbReference>